<keyword evidence="3" id="KW-1185">Reference proteome</keyword>
<dbReference type="InterPro" id="IPR032333">
    <property type="entry name" value="DUF4857"/>
</dbReference>
<keyword evidence="1" id="KW-0812">Transmembrane</keyword>
<evidence type="ECO:0000256" key="1">
    <source>
        <dbReference type="SAM" id="Phobius"/>
    </source>
</evidence>
<keyword evidence="1" id="KW-1133">Transmembrane helix</keyword>
<dbReference type="Proteomes" id="UP001564408">
    <property type="component" value="Unassembled WGS sequence"/>
</dbReference>
<protein>
    <submittedName>
        <fullName evidence="2">DUF4857 domain-containing protein</fullName>
    </submittedName>
</protein>
<feature type="transmembrane region" description="Helical" evidence="1">
    <location>
        <begin position="389"/>
        <end position="412"/>
    </location>
</feature>
<keyword evidence="1" id="KW-0472">Membrane</keyword>
<proteinExistence type="predicted"/>
<sequence length="415" mass="46502">MTRALGWLAMVLLLTVLSAIVLPRLYEMAFARDIAPTYLFFSPVAKTFIFREHRGDHDFSYASADGETYDRRGFEQLLPFMYHRNMELWGLLPVEIDGQLFDRDAMRDSLQVFELKAREITDRRPDIPVYALLDAAPGRAGLSFPEDVFRMTRSRIEFIDVDVNRLDEPLTERFTRALREAGFVFPARLVAGRQTILKPFDAGVFLVDADGSVFHLRREGDAPRVTRTPIPRNLGIRHIKIVENARPDLLGLILADSGRLFLLTMPDYQLVALPTQGYDPDRMDYRLVVNPVNPTATFGHAIVHGVAMTPDFEPIADYARAAPDATTTRQARIAGALFPFVLALDDEAGPYLRWRILWNGWPALIGIALSLAAFALVSRLRGASLRDALPGVVIVAVTGVFGLIAVLASPWLRSR</sequence>
<dbReference type="Pfam" id="PF16149">
    <property type="entry name" value="DUF4857"/>
    <property type="match status" value="1"/>
</dbReference>
<feature type="transmembrane region" description="Helical" evidence="1">
    <location>
        <begin position="356"/>
        <end position="377"/>
    </location>
</feature>
<organism evidence="2 3">
    <name type="scientific">Thioalkalicoccus limnaeus</name>
    <dbReference type="NCBI Taxonomy" id="120681"/>
    <lineage>
        <taxon>Bacteria</taxon>
        <taxon>Pseudomonadati</taxon>
        <taxon>Pseudomonadota</taxon>
        <taxon>Gammaproteobacteria</taxon>
        <taxon>Chromatiales</taxon>
        <taxon>Chromatiaceae</taxon>
        <taxon>Thioalkalicoccus</taxon>
    </lineage>
</organism>
<evidence type="ECO:0000313" key="2">
    <source>
        <dbReference type="EMBL" id="MEY6431733.1"/>
    </source>
</evidence>
<accession>A0ABV4BB85</accession>
<dbReference type="EMBL" id="JBDKXB010000004">
    <property type="protein sequence ID" value="MEY6431733.1"/>
    <property type="molecule type" value="Genomic_DNA"/>
</dbReference>
<reference evidence="2 3" key="1">
    <citation type="submission" date="2024-05" db="EMBL/GenBank/DDBJ databases">
        <title>Genome Sequence and Characterization of the New Strain Purple Sulfur Bacterium of Genus Thioalkalicoccus.</title>
        <authorList>
            <person name="Bryantseva I.A."/>
            <person name="Kyndt J.A."/>
            <person name="Imhoff J.F."/>
        </authorList>
    </citation>
    <scope>NUCLEOTIDE SEQUENCE [LARGE SCALE GENOMIC DNA]</scope>
    <source>
        <strain evidence="2 3">Um2</strain>
    </source>
</reference>
<gene>
    <name evidence="2" type="ORF">ABC977_04845</name>
</gene>
<comment type="caution">
    <text evidence="2">The sequence shown here is derived from an EMBL/GenBank/DDBJ whole genome shotgun (WGS) entry which is preliminary data.</text>
</comment>
<name>A0ABV4BB85_9GAMM</name>
<dbReference type="RefSeq" id="WP_369666116.1">
    <property type="nucleotide sequence ID" value="NZ_JBDKXB010000004.1"/>
</dbReference>
<evidence type="ECO:0000313" key="3">
    <source>
        <dbReference type="Proteomes" id="UP001564408"/>
    </source>
</evidence>